<keyword evidence="1" id="KW-0472">Membrane</keyword>
<dbReference type="PROSITE" id="PS51107">
    <property type="entry name" value="PTS_EIIC_TYPE_5"/>
    <property type="match status" value="1"/>
</dbReference>
<feature type="transmembrane region" description="Helical" evidence="1">
    <location>
        <begin position="64"/>
        <end position="84"/>
    </location>
</feature>
<name>A0ABS7UVZ1_9BACI</name>
<dbReference type="EMBL" id="JAIQUM010000046">
    <property type="protein sequence ID" value="MBZ5752094.1"/>
    <property type="molecule type" value="Genomic_DNA"/>
</dbReference>
<dbReference type="InterPro" id="IPR004699">
    <property type="entry name" value="PTS_IID_sorb"/>
</dbReference>
<dbReference type="NCBIfam" id="TIGR00821">
    <property type="entry name" value="EII-GUT"/>
    <property type="match status" value="1"/>
</dbReference>
<protein>
    <submittedName>
        <fullName evidence="2">PTS glucitol/sorbitol transporter subunit IIC</fullName>
    </submittedName>
</protein>
<feature type="transmembrane region" description="Helical" evidence="1">
    <location>
        <begin position="21"/>
        <end position="44"/>
    </location>
</feature>
<evidence type="ECO:0000313" key="3">
    <source>
        <dbReference type="Proteomes" id="UP001165287"/>
    </source>
</evidence>
<dbReference type="RefSeq" id="WP_224140522.1">
    <property type="nucleotide sequence ID" value="NZ_JAIQUM010000046.1"/>
</dbReference>
<keyword evidence="3" id="KW-1185">Reference proteome</keyword>
<feature type="transmembrane region" description="Helical" evidence="1">
    <location>
        <begin position="140"/>
        <end position="158"/>
    </location>
</feature>
<dbReference type="PANTHER" id="PTHR40399:SF1">
    <property type="entry name" value="PTS SYSTEM GLUCITOL_SORBITOL-SPECIFIC EIIC COMPONENT"/>
    <property type="match status" value="1"/>
</dbReference>
<sequence>MDLFVKLAEGFMEMIKAGADVFMGFVTGIIPLLIVLITIVTAFIKLVGEERIFGFMKKLSRFTIFRYTLIPFFSLFFLTNPMAYTFGRFIDEKKKPAFYDASVSFCHPITGLFPHANSAELFIFLGIAQGFAQVGSQSKLALMYLLVGLVVSLMRGVVTERITEFLMKRNNVTKQNAA</sequence>
<gene>
    <name evidence="2" type="ORF">K9V48_18020</name>
</gene>
<reference evidence="2" key="1">
    <citation type="submission" date="2024-05" db="EMBL/GenBank/DDBJ databases">
        <title>Metabacillus sp. nov., isolated from the rhizosphere soil of tomato plants.</title>
        <authorList>
            <person name="Ma R."/>
        </authorList>
    </citation>
    <scope>NUCLEOTIDE SEQUENCE</scope>
    <source>
        <strain evidence="2">DBTR6</strain>
    </source>
</reference>
<proteinExistence type="predicted"/>
<evidence type="ECO:0000313" key="2">
    <source>
        <dbReference type="EMBL" id="MBZ5752094.1"/>
    </source>
</evidence>
<accession>A0ABS7UVZ1</accession>
<keyword evidence="1" id="KW-0812">Transmembrane</keyword>
<dbReference type="PIRSF" id="PIRSF038321">
    <property type="entry name" value="PTS_glc_srb_IIC"/>
    <property type="match status" value="1"/>
</dbReference>
<dbReference type="PANTHER" id="PTHR40399">
    <property type="entry name" value="PTS SYSTEM GLUCITOL/SORBITOL-SPECIFIC EIIC COMPONENT"/>
    <property type="match status" value="1"/>
</dbReference>
<evidence type="ECO:0000256" key="1">
    <source>
        <dbReference type="SAM" id="Phobius"/>
    </source>
</evidence>
<keyword evidence="1" id="KW-1133">Transmembrane helix</keyword>
<dbReference type="Pfam" id="PF03608">
    <property type="entry name" value="EII-GUT"/>
    <property type="match status" value="1"/>
</dbReference>
<organism evidence="2 3">
    <name type="scientific">Metabacillus rhizolycopersici</name>
    <dbReference type="NCBI Taxonomy" id="2875709"/>
    <lineage>
        <taxon>Bacteria</taxon>
        <taxon>Bacillati</taxon>
        <taxon>Bacillota</taxon>
        <taxon>Bacilli</taxon>
        <taxon>Bacillales</taxon>
        <taxon>Bacillaceae</taxon>
        <taxon>Metabacillus</taxon>
    </lineage>
</organism>
<dbReference type="Proteomes" id="UP001165287">
    <property type="component" value="Unassembled WGS sequence"/>
</dbReference>
<comment type="caution">
    <text evidence="2">The sequence shown here is derived from an EMBL/GenBank/DDBJ whole genome shotgun (WGS) entry which is preliminary data.</text>
</comment>